<dbReference type="Gramene" id="PRQ18861">
    <property type="protein sequence ID" value="PRQ18861"/>
    <property type="gene ID" value="RchiOBHm_Chr7g0210791"/>
</dbReference>
<comment type="caution">
    <text evidence="1">The sequence shown here is derived from an EMBL/GenBank/DDBJ whole genome shotgun (WGS) entry which is preliminary data.</text>
</comment>
<name>A0A2P6PAA0_ROSCH</name>
<reference evidence="1 2" key="1">
    <citation type="journal article" date="2018" name="Nat. Genet.">
        <title>The Rosa genome provides new insights in the design of modern roses.</title>
        <authorList>
            <person name="Bendahmane M."/>
        </authorList>
    </citation>
    <scope>NUCLEOTIDE SEQUENCE [LARGE SCALE GENOMIC DNA]</scope>
    <source>
        <strain evidence="2">cv. Old Blush</strain>
    </source>
</reference>
<evidence type="ECO:0000313" key="2">
    <source>
        <dbReference type="Proteomes" id="UP000238479"/>
    </source>
</evidence>
<protein>
    <submittedName>
        <fullName evidence="1">Uncharacterized protein</fullName>
    </submittedName>
</protein>
<proteinExistence type="predicted"/>
<gene>
    <name evidence="1" type="ORF">RchiOBHm_Chr7g0210791</name>
</gene>
<keyword evidence="2" id="KW-1185">Reference proteome</keyword>
<organism evidence="1 2">
    <name type="scientific">Rosa chinensis</name>
    <name type="common">China rose</name>
    <dbReference type="NCBI Taxonomy" id="74649"/>
    <lineage>
        <taxon>Eukaryota</taxon>
        <taxon>Viridiplantae</taxon>
        <taxon>Streptophyta</taxon>
        <taxon>Embryophyta</taxon>
        <taxon>Tracheophyta</taxon>
        <taxon>Spermatophyta</taxon>
        <taxon>Magnoliopsida</taxon>
        <taxon>eudicotyledons</taxon>
        <taxon>Gunneridae</taxon>
        <taxon>Pentapetalae</taxon>
        <taxon>rosids</taxon>
        <taxon>fabids</taxon>
        <taxon>Rosales</taxon>
        <taxon>Rosaceae</taxon>
        <taxon>Rosoideae</taxon>
        <taxon>Rosoideae incertae sedis</taxon>
        <taxon>Rosa</taxon>
    </lineage>
</organism>
<evidence type="ECO:0000313" key="1">
    <source>
        <dbReference type="EMBL" id="PRQ18861.1"/>
    </source>
</evidence>
<accession>A0A2P6PAA0</accession>
<dbReference type="EMBL" id="PDCK01000045">
    <property type="protein sequence ID" value="PRQ18861.1"/>
    <property type="molecule type" value="Genomic_DNA"/>
</dbReference>
<sequence>MGCIQNFTFFQFKTGTEIFTEIVVQDSYNTAICLLHNLCIFQFSSIAVLKSRKLVLSKRGMQIHLMMSHGLSSSSS</sequence>
<dbReference type="AlphaFoldDB" id="A0A2P6PAA0"/>
<dbReference type="Proteomes" id="UP000238479">
    <property type="component" value="Chromosome 7"/>
</dbReference>